<name>S8FML7_FOMSC</name>
<accession>S8FML7</accession>
<reference evidence="2 3" key="1">
    <citation type="journal article" date="2012" name="Science">
        <title>The Paleozoic origin of enzymatic lignin decomposition reconstructed from 31 fungal genomes.</title>
        <authorList>
            <person name="Floudas D."/>
            <person name="Binder M."/>
            <person name="Riley R."/>
            <person name="Barry K."/>
            <person name="Blanchette R.A."/>
            <person name="Henrissat B."/>
            <person name="Martinez A.T."/>
            <person name="Otillar R."/>
            <person name="Spatafora J.W."/>
            <person name="Yadav J.S."/>
            <person name="Aerts A."/>
            <person name="Benoit I."/>
            <person name="Boyd A."/>
            <person name="Carlson A."/>
            <person name="Copeland A."/>
            <person name="Coutinho P.M."/>
            <person name="de Vries R.P."/>
            <person name="Ferreira P."/>
            <person name="Findley K."/>
            <person name="Foster B."/>
            <person name="Gaskell J."/>
            <person name="Glotzer D."/>
            <person name="Gorecki P."/>
            <person name="Heitman J."/>
            <person name="Hesse C."/>
            <person name="Hori C."/>
            <person name="Igarashi K."/>
            <person name="Jurgens J.A."/>
            <person name="Kallen N."/>
            <person name="Kersten P."/>
            <person name="Kohler A."/>
            <person name="Kuees U."/>
            <person name="Kumar T.K.A."/>
            <person name="Kuo A."/>
            <person name="LaButti K."/>
            <person name="Larrondo L.F."/>
            <person name="Lindquist E."/>
            <person name="Ling A."/>
            <person name="Lombard V."/>
            <person name="Lucas S."/>
            <person name="Lundell T."/>
            <person name="Martin R."/>
            <person name="McLaughlin D.J."/>
            <person name="Morgenstern I."/>
            <person name="Morin E."/>
            <person name="Murat C."/>
            <person name="Nagy L.G."/>
            <person name="Nolan M."/>
            <person name="Ohm R.A."/>
            <person name="Patyshakuliyeva A."/>
            <person name="Rokas A."/>
            <person name="Ruiz-Duenas F.J."/>
            <person name="Sabat G."/>
            <person name="Salamov A."/>
            <person name="Samejima M."/>
            <person name="Schmutz J."/>
            <person name="Slot J.C."/>
            <person name="St John F."/>
            <person name="Stenlid J."/>
            <person name="Sun H."/>
            <person name="Sun S."/>
            <person name="Syed K."/>
            <person name="Tsang A."/>
            <person name="Wiebenga A."/>
            <person name="Young D."/>
            <person name="Pisabarro A."/>
            <person name="Eastwood D.C."/>
            <person name="Martin F."/>
            <person name="Cullen D."/>
            <person name="Grigoriev I.V."/>
            <person name="Hibbett D.S."/>
        </authorList>
    </citation>
    <scope>NUCLEOTIDE SEQUENCE</scope>
    <source>
        <strain evidence="3">FP-58527</strain>
    </source>
</reference>
<dbReference type="AlphaFoldDB" id="S8FML7"/>
<dbReference type="EMBL" id="KE504156">
    <property type="protein sequence ID" value="EPS99559.1"/>
    <property type="molecule type" value="Genomic_DNA"/>
</dbReference>
<keyword evidence="3" id="KW-1185">Reference proteome</keyword>
<organism evidence="2 3">
    <name type="scientific">Fomitopsis schrenkii</name>
    <name type="common">Brown rot fungus</name>
    <dbReference type="NCBI Taxonomy" id="2126942"/>
    <lineage>
        <taxon>Eukaryota</taxon>
        <taxon>Fungi</taxon>
        <taxon>Dikarya</taxon>
        <taxon>Basidiomycota</taxon>
        <taxon>Agaricomycotina</taxon>
        <taxon>Agaricomycetes</taxon>
        <taxon>Polyporales</taxon>
        <taxon>Fomitopsis</taxon>
    </lineage>
</organism>
<dbReference type="InParanoid" id="S8FML7"/>
<feature type="compositionally biased region" description="Acidic residues" evidence="1">
    <location>
        <begin position="45"/>
        <end position="56"/>
    </location>
</feature>
<evidence type="ECO:0000313" key="2">
    <source>
        <dbReference type="EMBL" id="EPS99559.1"/>
    </source>
</evidence>
<sequence>STTSNGLPNFTRRPAASSARAASSATPTSGPGDRDVDMHDAREFDPDDIIDYDEEERNGRKQQKKKTRSTKDKQ</sequence>
<evidence type="ECO:0000256" key="1">
    <source>
        <dbReference type="SAM" id="MobiDB-lite"/>
    </source>
</evidence>
<feature type="compositionally biased region" description="Basic and acidic residues" evidence="1">
    <location>
        <begin position="32"/>
        <end position="44"/>
    </location>
</feature>
<feature type="compositionally biased region" description="Low complexity" evidence="1">
    <location>
        <begin position="11"/>
        <end position="31"/>
    </location>
</feature>
<dbReference type="Proteomes" id="UP000015241">
    <property type="component" value="Unassembled WGS sequence"/>
</dbReference>
<protein>
    <submittedName>
        <fullName evidence="2">Uncharacterized protein</fullName>
    </submittedName>
</protein>
<evidence type="ECO:0000313" key="3">
    <source>
        <dbReference type="Proteomes" id="UP000015241"/>
    </source>
</evidence>
<feature type="non-terminal residue" evidence="2">
    <location>
        <position position="1"/>
    </location>
</feature>
<proteinExistence type="predicted"/>
<dbReference type="HOGENOM" id="CLU_2694465_0_0_1"/>
<feature type="region of interest" description="Disordered" evidence="1">
    <location>
        <begin position="1"/>
        <end position="74"/>
    </location>
</feature>
<gene>
    <name evidence="2" type="ORF">FOMPIDRAFT_95110</name>
</gene>